<proteinExistence type="predicted"/>
<organism evidence="1 2">
    <name type="scientific">Arachis hypogaea</name>
    <name type="common">Peanut</name>
    <dbReference type="NCBI Taxonomy" id="3818"/>
    <lineage>
        <taxon>Eukaryota</taxon>
        <taxon>Viridiplantae</taxon>
        <taxon>Streptophyta</taxon>
        <taxon>Embryophyta</taxon>
        <taxon>Tracheophyta</taxon>
        <taxon>Spermatophyta</taxon>
        <taxon>Magnoliopsida</taxon>
        <taxon>eudicotyledons</taxon>
        <taxon>Gunneridae</taxon>
        <taxon>Pentapetalae</taxon>
        <taxon>rosids</taxon>
        <taxon>fabids</taxon>
        <taxon>Fabales</taxon>
        <taxon>Fabaceae</taxon>
        <taxon>Papilionoideae</taxon>
        <taxon>50 kb inversion clade</taxon>
        <taxon>dalbergioids sensu lato</taxon>
        <taxon>Dalbergieae</taxon>
        <taxon>Pterocarpus clade</taxon>
        <taxon>Arachis</taxon>
    </lineage>
</organism>
<evidence type="ECO:0000313" key="1">
    <source>
        <dbReference type="EMBL" id="RYR53957.1"/>
    </source>
</evidence>
<dbReference type="AlphaFoldDB" id="A0A445CSS5"/>
<accession>A0A445CSS5</accession>
<sequence length="118" mass="14077">MAMRLPSHRMKVISGYYRLYNKHIIRSSMGCSSMYLYILMRRVLQLPLPEGSLQQSHDISRGEAMQSFDQQYLRRHHAKKLVIQLEEEIQKINFLNKKREWRTRDPHGPYPNCGTENT</sequence>
<protein>
    <submittedName>
        <fullName evidence="1">Uncharacterized protein</fullName>
    </submittedName>
</protein>
<dbReference type="STRING" id="3818.A0A445CSS5"/>
<comment type="caution">
    <text evidence="1">The sequence shown here is derived from an EMBL/GenBank/DDBJ whole genome shotgun (WGS) entry which is preliminary data.</text>
</comment>
<name>A0A445CSS5_ARAHY</name>
<evidence type="ECO:0000313" key="2">
    <source>
        <dbReference type="Proteomes" id="UP000289738"/>
    </source>
</evidence>
<gene>
    <name evidence="1" type="ORF">Ahy_A06g029206</name>
</gene>
<keyword evidence="2" id="KW-1185">Reference proteome</keyword>
<dbReference type="EMBL" id="SDMP01000006">
    <property type="protein sequence ID" value="RYR53957.1"/>
    <property type="molecule type" value="Genomic_DNA"/>
</dbReference>
<reference evidence="1 2" key="1">
    <citation type="submission" date="2019-01" db="EMBL/GenBank/DDBJ databases">
        <title>Sequencing of cultivated peanut Arachis hypogaea provides insights into genome evolution and oil improvement.</title>
        <authorList>
            <person name="Chen X."/>
        </authorList>
    </citation>
    <scope>NUCLEOTIDE SEQUENCE [LARGE SCALE GENOMIC DNA]</scope>
    <source>
        <strain evidence="2">cv. Fuhuasheng</strain>
        <tissue evidence="1">Leaves</tissue>
    </source>
</reference>
<dbReference type="Proteomes" id="UP000289738">
    <property type="component" value="Chromosome A06"/>
</dbReference>